<dbReference type="EMBL" id="CAKKNE010000005">
    <property type="protein sequence ID" value="CAH0377573.1"/>
    <property type="molecule type" value="Genomic_DNA"/>
</dbReference>
<dbReference type="PANTHER" id="PTHR46224:SF6">
    <property type="entry name" value="ANKYRIN REPEAT FAMILY PROTEIN"/>
    <property type="match status" value="1"/>
</dbReference>
<protein>
    <recommendedName>
        <fullName evidence="3">Ankyrin repeat domain-containing protein</fullName>
    </recommendedName>
</protein>
<comment type="caution">
    <text evidence="1">The sequence shown here is derived from an EMBL/GenBank/DDBJ whole genome shotgun (WGS) entry which is preliminary data.</text>
</comment>
<evidence type="ECO:0000313" key="1">
    <source>
        <dbReference type="EMBL" id="CAH0377573.1"/>
    </source>
</evidence>
<organism evidence="1 2">
    <name type="scientific">Pelagomonas calceolata</name>
    <dbReference type="NCBI Taxonomy" id="35677"/>
    <lineage>
        <taxon>Eukaryota</taxon>
        <taxon>Sar</taxon>
        <taxon>Stramenopiles</taxon>
        <taxon>Ochrophyta</taxon>
        <taxon>Pelagophyceae</taxon>
        <taxon>Pelagomonadales</taxon>
        <taxon>Pelagomonadaceae</taxon>
        <taxon>Pelagomonas</taxon>
    </lineage>
</organism>
<dbReference type="InterPro" id="IPR036770">
    <property type="entry name" value="Ankyrin_rpt-contain_sf"/>
</dbReference>
<dbReference type="OrthoDB" id="194358at2759"/>
<gene>
    <name evidence="1" type="ORF">PECAL_5P21110</name>
</gene>
<dbReference type="SMART" id="SM00248">
    <property type="entry name" value="ANK"/>
    <property type="match status" value="2"/>
</dbReference>
<evidence type="ECO:0000313" key="2">
    <source>
        <dbReference type="Proteomes" id="UP000789595"/>
    </source>
</evidence>
<accession>A0A8J2SU76</accession>
<dbReference type="Gene3D" id="1.25.40.20">
    <property type="entry name" value="Ankyrin repeat-containing domain"/>
    <property type="match status" value="1"/>
</dbReference>
<dbReference type="Pfam" id="PF12796">
    <property type="entry name" value="Ank_2"/>
    <property type="match status" value="1"/>
</dbReference>
<proteinExistence type="predicted"/>
<reference evidence="1" key="1">
    <citation type="submission" date="2021-11" db="EMBL/GenBank/DDBJ databases">
        <authorList>
            <consortium name="Genoscope - CEA"/>
            <person name="William W."/>
        </authorList>
    </citation>
    <scope>NUCLEOTIDE SEQUENCE</scope>
</reference>
<dbReference type="SUPFAM" id="SSF48403">
    <property type="entry name" value="Ankyrin repeat"/>
    <property type="match status" value="1"/>
</dbReference>
<dbReference type="Proteomes" id="UP000789595">
    <property type="component" value="Unassembled WGS sequence"/>
</dbReference>
<dbReference type="PANTHER" id="PTHR46224">
    <property type="entry name" value="ANKYRIN REPEAT FAMILY PROTEIN"/>
    <property type="match status" value="1"/>
</dbReference>
<dbReference type="InterPro" id="IPR002110">
    <property type="entry name" value="Ankyrin_rpt"/>
</dbReference>
<dbReference type="AlphaFoldDB" id="A0A8J2SU76"/>
<keyword evidence="2" id="KW-1185">Reference proteome</keyword>
<evidence type="ECO:0008006" key="3">
    <source>
        <dbReference type="Google" id="ProtNLM"/>
    </source>
</evidence>
<dbReference type="InterPro" id="IPR051616">
    <property type="entry name" value="Cul2-RING_E3_ligase_SR"/>
</dbReference>
<name>A0A8J2SU76_9STRA</name>
<sequence>MVLPDAVVEAARTGEVATVEQWLNAGGGANERCATSGRTLLHVIASDRLRSDEVERGRCDIARLLLARGAEVDAIRIQMAPNTPLLSASLYHRKELCELLCEAGADPNYKRFCQPHDQVPDFPLWFAVSDPETIRVLLRFGADPSLKCDSEFGGGELVTPEEEAVRRIMNPVYASGRLYRESVRLLRDARLLRPRLRGVFALRALCHRGRAAPTAATPSAFARLIGGGLSRPRTRAAAKTPAAPGLPDPLAHLVCKFWLGSPPRRANRAATPASE</sequence>